<dbReference type="PROSITE" id="PS00018">
    <property type="entry name" value="EF_HAND_1"/>
    <property type="match status" value="2"/>
</dbReference>
<reference evidence="20 21" key="1">
    <citation type="submission" date="2014-06" db="EMBL/GenBank/DDBJ databases">
        <authorList>
            <person name="Swart Estienne"/>
        </authorList>
    </citation>
    <scope>NUCLEOTIDE SEQUENCE [LARGE SCALE GENOMIC DNA]</scope>
    <source>
        <strain evidence="20 21">130c</strain>
    </source>
</reference>
<dbReference type="PROSITE" id="PS50011">
    <property type="entry name" value="PROTEIN_KINASE_DOM"/>
    <property type="match status" value="1"/>
</dbReference>
<dbReference type="SUPFAM" id="SSF50729">
    <property type="entry name" value="PH domain-like"/>
    <property type="match status" value="1"/>
</dbReference>
<dbReference type="PANTHER" id="PTHR24347">
    <property type="entry name" value="SERINE/THREONINE-PROTEIN KINASE"/>
    <property type="match status" value="1"/>
</dbReference>
<evidence type="ECO:0000256" key="7">
    <source>
        <dbReference type="ARBA" id="ARBA00022737"/>
    </source>
</evidence>
<accession>A0A078AMZ4</accession>
<protein>
    <recommendedName>
        <fullName evidence="3">non-specific serine/threonine protein kinase</fullName>
        <ecNumber evidence="3">2.7.11.1</ecNumber>
    </recommendedName>
</protein>
<dbReference type="InterPro" id="IPR011992">
    <property type="entry name" value="EF-hand-dom_pair"/>
</dbReference>
<evidence type="ECO:0000256" key="3">
    <source>
        <dbReference type="ARBA" id="ARBA00012513"/>
    </source>
</evidence>
<dbReference type="CDD" id="cd05117">
    <property type="entry name" value="STKc_CAMK"/>
    <property type="match status" value="1"/>
</dbReference>
<dbReference type="Proteomes" id="UP000039865">
    <property type="component" value="Unassembled WGS sequence"/>
</dbReference>
<keyword evidence="9 20" id="KW-0418">Kinase</keyword>
<evidence type="ECO:0000256" key="1">
    <source>
        <dbReference type="ARBA" id="ARBA00001946"/>
    </source>
</evidence>
<dbReference type="InterPro" id="IPR018247">
    <property type="entry name" value="EF_Hand_1_Ca_BS"/>
</dbReference>
<evidence type="ECO:0000259" key="18">
    <source>
        <dbReference type="PROSITE" id="PS50011"/>
    </source>
</evidence>
<feature type="domain" description="EF-hand" evidence="19">
    <location>
        <begin position="109"/>
        <end position="144"/>
    </location>
</feature>
<gene>
    <name evidence="20" type="primary">Contig1962.g2127</name>
    <name evidence="20" type="ORF">STYLEM_12344</name>
</gene>
<keyword evidence="11 15" id="KW-0067">ATP-binding</keyword>
<feature type="domain" description="Protein kinase" evidence="18">
    <location>
        <begin position="503"/>
        <end position="761"/>
    </location>
</feature>
<dbReference type="SUPFAM" id="SSF56112">
    <property type="entry name" value="Protein kinase-like (PK-like)"/>
    <property type="match status" value="1"/>
</dbReference>
<evidence type="ECO:0000256" key="16">
    <source>
        <dbReference type="SAM" id="MobiDB-lite"/>
    </source>
</evidence>
<evidence type="ECO:0000259" key="19">
    <source>
        <dbReference type="PROSITE" id="PS50222"/>
    </source>
</evidence>
<comment type="cofactor">
    <cofactor evidence="1">
        <name>Mg(2+)</name>
        <dbReference type="ChEBI" id="CHEBI:18420"/>
    </cofactor>
</comment>
<dbReference type="InterPro" id="IPR011993">
    <property type="entry name" value="PH-like_dom_sf"/>
</dbReference>
<dbReference type="GO" id="GO:0004674">
    <property type="term" value="F:protein serine/threonine kinase activity"/>
    <property type="evidence" value="ECO:0007669"/>
    <property type="project" value="UniProtKB-KW"/>
</dbReference>
<dbReference type="CDD" id="cd00821">
    <property type="entry name" value="PH"/>
    <property type="match status" value="1"/>
</dbReference>
<dbReference type="GO" id="GO:0005524">
    <property type="term" value="F:ATP binding"/>
    <property type="evidence" value="ECO:0007669"/>
    <property type="project" value="UniProtKB-UniRule"/>
</dbReference>
<evidence type="ECO:0000256" key="2">
    <source>
        <dbReference type="ARBA" id="ARBA00011245"/>
    </source>
</evidence>
<name>A0A078AMZ4_STYLE</name>
<keyword evidence="21" id="KW-1185">Reference proteome</keyword>
<keyword evidence="5" id="KW-0808">Transferase</keyword>
<feature type="domain" description="EF-hand" evidence="19">
    <location>
        <begin position="79"/>
        <end position="108"/>
    </location>
</feature>
<keyword evidence="6" id="KW-0479">Metal-binding</keyword>
<keyword evidence="4" id="KW-0723">Serine/threonine-protein kinase</keyword>
<evidence type="ECO:0000256" key="13">
    <source>
        <dbReference type="ARBA" id="ARBA00047899"/>
    </source>
</evidence>
<dbReference type="SMART" id="SM00220">
    <property type="entry name" value="S_TKc"/>
    <property type="match status" value="1"/>
</dbReference>
<evidence type="ECO:0000256" key="15">
    <source>
        <dbReference type="PROSITE-ProRule" id="PRU10141"/>
    </source>
</evidence>
<evidence type="ECO:0000256" key="9">
    <source>
        <dbReference type="ARBA" id="ARBA00022777"/>
    </source>
</evidence>
<evidence type="ECO:0000256" key="5">
    <source>
        <dbReference type="ARBA" id="ARBA00022679"/>
    </source>
</evidence>
<dbReference type="PROSITE" id="PS50003">
    <property type="entry name" value="PH_DOMAIN"/>
    <property type="match status" value="1"/>
</dbReference>
<evidence type="ECO:0000256" key="14">
    <source>
        <dbReference type="ARBA" id="ARBA00048679"/>
    </source>
</evidence>
<dbReference type="PRINTS" id="PR00450">
    <property type="entry name" value="RECOVERIN"/>
</dbReference>
<dbReference type="InterPro" id="IPR000719">
    <property type="entry name" value="Prot_kinase_dom"/>
</dbReference>
<proteinExistence type="inferred from homology"/>
<evidence type="ECO:0000256" key="6">
    <source>
        <dbReference type="ARBA" id="ARBA00022723"/>
    </source>
</evidence>
<dbReference type="InterPro" id="IPR001849">
    <property type="entry name" value="PH_domain"/>
</dbReference>
<dbReference type="Gene3D" id="1.10.238.10">
    <property type="entry name" value="EF-hand"/>
    <property type="match status" value="1"/>
</dbReference>
<dbReference type="InParanoid" id="A0A078AMZ4"/>
<evidence type="ECO:0000313" key="20">
    <source>
        <dbReference type="EMBL" id="CDW83301.1"/>
    </source>
</evidence>
<dbReference type="FunFam" id="1.10.510.10:FF:000571">
    <property type="entry name" value="Maternal embryonic leucine zipper kinase"/>
    <property type="match status" value="1"/>
</dbReference>
<dbReference type="Pfam" id="PF00069">
    <property type="entry name" value="Pkinase"/>
    <property type="match status" value="1"/>
</dbReference>
<dbReference type="PROSITE" id="PS00107">
    <property type="entry name" value="PROTEIN_KINASE_ATP"/>
    <property type="match status" value="1"/>
</dbReference>
<keyword evidence="10" id="KW-0106">Calcium</keyword>
<dbReference type="OrthoDB" id="307885at2759"/>
<evidence type="ECO:0000259" key="17">
    <source>
        <dbReference type="PROSITE" id="PS50003"/>
    </source>
</evidence>
<comment type="catalytic activity">
    <reaction evidence="13">
        <text>L-threonyl-[protein] + ATP = O-phospho-L-threonyl-[protein] + ADP + H(+)</text>
        <dbReference type="Rhea" id="RHEA:46608"/>
        <dbReference type="Rhea" id="RHEA-COMP:11060"/>
        <dbReference type="Rhea" id="RHEA-COMP:11605"/>
        <dbReference type="ChEBI" id="CHEBI:15378"/>
        <dbReference type="ChEBI" id="CHEBI:30013"/>
        <dbReference type="ChEBI" id="CHEBI:30616"/>
        <dbReference type="ChEBI" id="CHEBI:61977"/>
        <dbReference type="ChEBI" id="CHEBI:456216"/>
        <dbReference type="EC" id="2.7.11.1"/>
    </reaction>
</comment>
<evidence type="ECO:0000256" key="4">
    <source>
        <dbReference type="ARBA" id="ARBA00022527"/>
    </source>
</evidence>
<dbReference type="Pfam" id="PF00169">
    <property type="entry name" value="PH"/>
    <property type="match status" value="1"/>
</dbReference>
<dbReference type="EC" id="2.7.11.1" evidence="3"/>
<dbReference type="InterPro" id="IPR017441">
    <property type="entry name" value="Protein_kinase_ATP_BS"/>
</dbReference>
<dbReference type="SMART" id="SM00233">
    <property type="entry name" value="PH"/>
    <property type="match status" value="1"/>
</dbReference>
<dbReference type="SMART" id="SM00054">
    <property type="entry name" value="EFh"/>
    <property type="match status" value="2"/>
</dbReference>
<dbReference type="PROSITE" id="PS00108">
    <property type="entry name" value="PROTEIN_KINASE_ST"/>
    <property type="match status" value="1"/>
</dbReference>
<dbReference type="AlphaFoldDB" id="A0A078AMZ4"/>
<dbReference type="SUPFAM" id="SSF47473">
    <property type="entry name" value="EF-hand"/>
    <property type="match status" value="1"/>
</dbReference>
<feature type="binding site" evidence="15">
    <location>
        <position position="532"/>
    </location>
    <ligand>
        <name>ATP</name>
        <dbReference type="ChEBI" id="CHEBI:30616"/>
    </ligand>
</feature>
<evidence type="ECO:0000313" key="21">
    <source>
        <dbReference type="Proteomes" id="UP000039865"/>
    </source>
</evidence>
<dbReference type="InterPro" id="IPR008271">
    <property type="entry name" value="Ser/Thr_kinase_AS"/>
</dbReference>
<keyword evidence="7" id="KW-0677">Repeat</keyword>
<comment type="catalytic activity">
    <reaction evidence="14">
        <text>L-seryl-[protein] + ATP = O-phospho-L-seryl-[protein] + ADP + H(+)</text>
        <dbReference type="Rhea" id="RHEA:17989"/>
        <dbReference type="Rhea" id="RHEA-COMP:9863"/>
        <dbReference type="Rhea" id="RHEA-COMP:11604"/>
        <dbReference type="ChEBI" id="CHEBI:15378"/>
        <dbReference type="ChEBI" id="CHEBI:29999"/>
        <dbReference type="ChEBI" id="CHEBI:30616"/>
        <dbReference type="ChEBI" id="CHEBI:83421"/>
        <dbReference type="ChEBI" id="CHEBI:456216"/>
        <dbReference type="EC" id="2.7.11.1"/>
    </reaction>
</comment>
<dbReference type="InterPro" id="IPR011009">
    <property type="entry name" value="Kinase-like_dom_sf"/>
</dbReference>
<comment type="subunit">
    <text evidence="2">Monomer.</text>
</comment>
<organism evidence="20 21">
    <name type="scientific">Stylonychia lemnae</name>
    <name type="common">Ciliate</name>
    <dbReference type="NCBI Taxonomy" id="5949"/>
    <lineage>
        <taxon>Eukaryota</taxon>
        <taxon>Sar</taxon>
        <taxon>Alveolata</taxon>
        <taxon>Ciliophora</taxon>
        <taxon>Intramacronucleata</taxon>
        <taxon>Spirotrichea</taxon>
        <taxon>Stichotrichia</taxon>
        <taxon>Sporadotrichida</taxon>
        <taxon>Oxytrichidae</taxon>
        <taxon>Stylonychinae</taxon>
        <taxon>Stylonychia</taxon>
    </lineage>
</organism>
<dbReference type="InterPro" id="IPR002048">
    <property type="entry name" value="EF_hand_dom"/>
</dbReference>
<feature type="region of interest" description="Disordered" evidence="16">
    <location>
        <begin position="186"/>
        <end position="205"/>
    </location>
</feature>
<evidence type="ECO:0000256" key="11">
    <source>
        <dbReference type="ARBA" id="ARBA00022840"/>
    </source>
</evidence>
<dbReference type="PROSITE" id="PS50222">
    <property type="entry name" value="EF_HAND_2"/>
    <property type="match status" value="2"/>
</dbReference>
<feature type="domain" description="PH" evidence="17">
    <location>
        <begin position="393"/>
        <end position="495"/>
    </location>
</feature>
<dbReference type="Gene3D" id="1.10.510.10">
    <property type="entry name" value="Transferase(Phosphotransferase) domain 1"/>
    <property type="match status" value="1"/>
</dbReference>
<dbReference type="GO" id="GO:0005509">
    <property type="term" value="F:calcium ion binding"/>
    <property type="evidence" value="ECO:0007669"/>
    <property type="project" value="InterPro"/>
</dbReference>
<keyword evidence="8 15" id="KW-0547">Nucleotide-binding</keyword>
<dbReference type="CDD" id="cd00051">
    <property type="entry name" value="EFh"/>
    <property type="match status" value="1"/>
</dbReference>
<dbReference type="EMBL" id="CCKQ01011726">
    <property type="protein sequence ID" value="CDW83301.1"/>
    <property type="molecule type" value="Genomic_DNA"/>
</dbReference>
<sequence length="805" mass="93272">MESQPSSSLSLDFNHFEDQETILLKDFDLDENEHFIKFVFIPYFKDIYNDLAAKSEKKSKGITKIVFQEYAGLPGILNERFFKILDENGDGIIDQKEFIHAMFKVYYSKLESKIKLVFDIYDFDNDGYISKEDIRIHINKHLMLMNKPVNNNQISDVEGKFTMQTGGTYENREFIIFQANYEKITSESGQNQKQGSPTSSPRRIASPKYLKQLSPVQQYLSRADEIKQRLFMINTETQKHLLKYAASKENLDRLAQKLQEQTLGDNQDVQMEDHTQNQQPPQSNDETSIINQIPIAKFKANQIGMMEGKLAKIGHNQAECIIEEFKVSDDENEIAPNENQTKFVDMIRLPNTAPSSRVPGQRDGYASPTRILESINNQVVLDNFRTVSETIIIMKYEGEMMRKTPEGKFKRYWFWLMSKELYCCRKKEDEKHKSMLSLTGVYIKSEEPELINHNGKQITFYPFKLLFPQNKSRVYYLLTQSQRDKWVKVIKEAIGYANLEDFYDVKGVLGKGKFGQVRLAVHKKTGTKVAVKVIQKKGMQMHELELQKREIEVLKICQHPNIIRLLDVYENSENIYIVIEYMEGGDLFTYLEKREFKITEDRARSIAHQIAAALYYIHSYAIAHRDLKLENIMMVEEGDTSDLKLVDFGLSKILGPTETSTEPFGTLSYVAPEVLLQKPYGKNVDLWSLGVIIYVMLSGILPFDAGDTKETARQTIYEDVNFSHPCWTYASPESKHLIKGLLKKDRFQRMTIEEVLTHPWICKKSLDMLEKRRNSGDLEKFSVFSATMANYVEKKDSSAMQQVQQ</sequence>
<dbReference type="Gene3D" id="2.30.29.30">
    <property type="entry name" value="Pleckstrin-homology domain (PH domain)/Phosphotyrosine-binding domain (PTB)"/>
    <property type="match status" value="1"/>
</dbReference>
<dbReference type="Pfam" id="PF13833">
    <property type="entry name" value="EF-hand_8"/>
    <property type="match status" value="2"/>
</dbReference>
<evidence type="ECO:0000256" key="8">
    <source>
        <dbReference type="ARBA" id="ARBA00022741"/>
    </source>
</evidence>
<evidence type="ECO:0000256" key="12">
    <source>
        <dbReference type="ARBA" id="ARBA00024334"/>
    </source>
</evidence>
<comment type="similarity">
    <text evidence="12">Belongs to the protein kinase superfamily. Ser/Thr protein kinase family. CDPK subfamily.</text>
</comment>
<dbReference type="FunFam" id="3.30.200.20:FF:000315">
    <property type="entry name" value="Calcium-dependent protein kinase 3"/>
    <property type="match status" value="1"/>
</dbReference>
<feature type="compositionally biased region" description="Polar residues" evidence="16">
    <location>
        <begin position="186"/>
        <end position="201"/>
    </location>
</feature>
<evidence type="ECO:0000256" key="10">
    <source>
        <dbReference type="ARBA" id="ARBA00022837"/>
    </source>
</evidence>